<evidence type="ECO:0000256" key="1">
    <source>
        <dbReference type="SAM" id="MobiDB-lite"/>
    </source>
</evidence>
<name>W6K4T7_9MICO</name>
<proteinExistence type="predicted"/>
<dbReference type="STRING" id="1193182.BN11_820007"/>
<evidence type="ECO:0000313" key="3">
    <source>
        <dbReference type="Proteomes" id="UP000035763"/>
    </source>
</evidence>
<dbReference type="Proteomes" id="UP000035763">
    <property type="component" value="Unassembled WGS sequence"/>
</dbReference>
<reference evidence="2 3" key="1">
    <citation type="journal article" date="2013" name="ISME J.">
        <title>A metabolic model for members of the genus Tetrasphaera involved in enhanced biological phosphorus removal.</title>
        <authorList>
            <person name="Kristiansen R."/>
            <person name="Nguyen H.T.T."/>
            <person name="Saunders A.M."/>
            <person name="Nielsen J.L."/>
            <person name="Wimmer R."/>
            <person name="Le V.Q."/>
            <person name="McIlroy S.J."/>
            <person name="Petrovski S."/>
            <person name="Seviour R.J."/>
            <person name="Calteau A."/>
            <person name="Nielsen K.L."/>
            <person name="Nielsen P.H."/>
        </authorList>
    </citation>
    <scope>NUCLEOTIDE SEQUENCE [LARGE SCALE GENOMIC DNA]</scope>
    <source>
        <strain evidence="2 3">Ben110</strain>
    </source>
</reference>
<keyword evidence="3" id="KW-1185">Reference proteome</keyword>
<organism evidence="2 3">
    <name type="scientific">Nostocoides australiense Ben110</name>
    <dbReference type="NCBI Taxonomy" id="1193182"/>
    <lineage>
        <taxon>Bacteria</taxon>
        <taxon>Bacillati</taxon>
        <taxon>Actinomycetota</taxon>
        <taxon>Actinomycetes</taxon>
        <taxon>Micrococcales</taxon>
        <taxon>Intrasporangiaceae</taxon>
        <taxon>Nostocoides</taxon>
    </lineage>
</organism>
<dbReference type="AlphaFoldDB" id="W6K4T7"/>
<comment type="caution">
    <text evidence="2">The sequence shown here is derived from an EMBL/GenBank/DDBJ whole genome shotgun (WGS) entry which is preliminary data.</text>
</comment>
<dbReference type="EMBL" id="CAJA01000510">
    <property type="protein sequence ID" value="CCH75584.1"/>
    <property type="molecule type" value="Genomic_DNA"/>
</dbReference>
<evidence type="ECO:0000313" key="2">
    <source>
        <dbReference type="EMBL" id="CCH75584.1"/>
    </source>
</evidence>
<feature type="region of interest" description="Disordered" evidence="1">
    <location>
        <begin position="43"/>
        <end position="80"/>
    </location>
</feature>
<sequence length="80" mass="8868">MMSPLTRTEAQQRATTIRVSRMAVALDLDQGPETFGSRAEIHFEPPHPRPSSTCARSGWPASNSTARTSIRRRSSTAGWR</sequence>
<accession>W6K4T7</accession>
<protein>
    <submittedName>
        <fullName evidence="2">Uncharacterized protein</fullName>
    </submittedName>
</protein>
<gene>
    <name evidence="2" type="ORF">BN11_820007</name>
</gene>